<name>A0A8J9VSP9_BRALA</name>
<dbReference type="EMBL" id="OV696686">
    <property type="protein sequence ID" value="CAH1227998.1"/>
    <property type="molecule type" value="Genomic_DNA"/>
</dbReference>
<dbReference type="PANTHER" id="PTHR33096:SF1">
    <property type="entry name" value="CXC1-LIKE CYSTEINE CLUSTER ASSOCIATED WITH KDZ TRANSPOSASES DOMAIN-CONTAINING PROTEIN"/>
    <property type="match status" value="1"/>
</dbReference>
<dbReference type="Proteomes" id="UP000838412">
    <property type="component" value="Chromosome 1"/>
</dbReference>
<dbReference type="PANTHER" id="PTHR33096">
    <property type="entry name" value="CXC2 DOMAIN-CONTAINING PROTEIN"/>
    <property type="match status" value="1"/>
</dbReference>
<gene>
    <name evidence="3" type="primary">Hypp187</name>
    <name evidence="3" type="ORF">BLAG_LOCUS560</name>
</gene>
<feature type="compositionally biased region" description="Acidic residues" evidence="1">
    <location>
        <begin position="880"/>
        <end position="898"/>
    </location>
</feature>
<dbReference type="Pfam" id="PF18758">
    <property type="entry name" value="KDZ"/>
    <property type="match status" value="1"/>
</dbReference>
<sequence>MNNPGKKRKMFGRKPKLKMYVTNVTTGQRSVSFLHAGKPEEPMVESTDDNPLAAPPPPPPPPPDNTLPDSDRTQTRRTYASIKQREATGWRDIHDKLLATGTELAVPTSFLCMICKQEQPATIYRCQDCGPTTTFCFQCLELKHENSLHLPEIWTNTSTCFQPFMDANTCLRRRDDHCCSTGSSPRAVKVYDDSGRPHVMDIYFCRCEPEACTLLRLGLWAASPQSPDTAFSVSLLKSLVSLSLACHVSVEGFCQSLRWRNNLSLHEYNSLYRALVGAAIAEFRHYHYKKSTLQHLCPQLDDGTLCPACSKEDGEKIIMLDANFGLVRKASSGTSYAAPHHGNRMFAEDQKVQSFLESHSDARKPDEDCSDFQAGSRIRSKNTQKKLDVTGVFGAACRHEMPLQFLNMKHGERLGYPVFLIRQLLQQAQNDKLRLHVIYDIACNLKSHLSNPKNRQEHLLQQMQFSIPAFHIYGHKTPCQILYSTRRQEGLGLTDGEGMERIWSYLRPFFRITKEMTPTHRQDLLTDALLHYAKRKSTDIEMSICLRMEKAEKTFTLADEDLKQIIAQAPVPVSEEDILKWEREEKETIRVQKSTPTYTAGIPRWQKEYVMKLTEFHALRQEIADTEDGSDLAASHSILRGIRENLSTIERKHGVSRRWKSSDGGFQRILKKVDEEERTKILSKARTQAWELSHLLRMKAKFPEGQKTGNKVSGQLKTMSGKLEKSCADYNAIRWDPLQTKFPRTINPKEARQPHWEVYTSLDLTFMGQEGIPHSIQRDAIDTLSKKVRSKEEQQMLQEEMKMVMKYLLQEHSKAEQALQGSCKLGEQSVLIGHLVNLEKRMKFAGYLFAKYHPELPDLPVDYLTRIYTPPSFQPSEVQLELDEALSEEEPMSEDDNY</sequence>
<dbReference type="Pfam" id="PF18802">
    <property type="entry name" value="CxC1"/>
    <property type="match status" value="1"/>
</dbReference>
<feature type="domain" description="CxC1-like cysteine cluster associated with KDZ transposases" evidence="2">
    <location>
        <begin position="177"/>
        <end position="258"/>
    </location>
</feature>
<reference evidence="3" key="1">
    <citation type="submission" date="2022-01" db="EMBL/GenBank/DDBJ databases">
        <authorList>
            <person name="Braso-Vives M."/>
        </authorList>
    </citation>
    <scope>NUCLEOTIDE SEQUENCE</scope>
</reference>
<accession>A0A8J9VSP9</accession>
<keyword evidence="4" id="KW-1185">Reference proteome</keyword>
<dbReference type="InterPro" id="IPR040521">
    <property type="entry name" value="KDZ"/>
</dbReference>
<feature type="region of interest" description="Disordered" evidence="1">
    <location>
        <begin position="28"/>
        <end position="75"/>
    </location>
</feature>
<feature type="region of interest" description="Disordered" evidence="1">
    <location>
        <begin position="878"/>
        <end position="898"/>
    </location>
</feature>
<protein>
    <submittedName>
        <fullName evidence="3">Hypp187 protein</fullName>
    </submittedName>
</protein>
<dbReference type="InterPro" id="IPR041320">
    <property type="entry name" value="CxC1"/>
</dbReference>
<organism evidence="3 4">
    <name type="scientific">Branchiostoma lanceolatum</name>
    <name type="common">Common lancelet</name>
    <name type="synonym">Amphioxus lanceolatum</name>
    <dbReference type="NCBI Taxonomy" id="7740"/>
    <lineage>
        <taxon>Eukaryota</taxon>
        <taxon>Metazoa</taxon>
        <taxon>Chordata</taxon>
        <taxon>Cephalochordata</taxon>
        <taxon>Leptocardii</taxon>
        <taxon>Amphioxiformes</taxon>
        <taxon>Branchiostomatidae</taxon>
        <taxon>Branchiostoma</taxon>
    </lineage>
</organism>
<dbReference type="AlphaFoldDB" id="A0A8J9VSP9"/>
<evidence type="ECO:0000256" key="1">
    <source>
        <dbReference type="SAM" id="MobiDB-lite"/>
    </source>
</evidence>
<dbReference type="OrthoDB" id="10067492at2759"/>
<evidence type="ECO:0000259" key="2">
    <source>
        <dbReference type="Pfam" id="PF18802"/>
    </source>
</evidence>
<evidence type="ECO:0000313" key="4">
    <source>
        <dbReference type="Proteomes" id="UP000838412"/>
    </source>
</evidence>
<evidence type="ECO:0000313" key="3">
    <source>
        <dbReference type="EMBL" id="CAH1227998.1"/>
    </source>
</evidence>
<feature type="compositionally biased region" description="Pro residues" evidence="1">
    <location>
        <begin position="53"/>
        <end position="65"/>
    </location>
</feature>
<proteinExistence type="predicted"/>